<evidence type="ECO:0000313" key="1">
    <source>
        <dbReference type="EMBL" id="KAJ7651922.1"/>
    </source>
</evidence>
<comment type="caution">
    <text evidence="1">The sequence shown here is derived from an EMBL/GenBank/DDBJ whole genome shotgun (WGS) entry which is preliminary data.</text>
</comment>
<name>A0AAD7CLM5_MYCRO</name>
<evidence type="ECO:0000313" key="2">
    <source>
        <dbReference type="Proteomes" id="UP001221757"/>
    </source>
</evidence>
<organism evidence="1 2">
    <name type="scientific">Mycena rosella</name>
    <name type="common">Pink bonnet</name>
    <name type="synonym">Agaricus rosellus</name>
    <dbReference type="NCBI Taxonomy" id="1033263"/>
    <lineage>
        <taxon>Eukaryota</taxon>
        <taxon>Fungi</taxon>
        <taxon>Dikarya</taxon>
        <taxon>Basidiomycota</taxon>
        <taxon>Agaricomycotina</taxon>
        <taxon>Agaricomycetes</taxon>
        <taxon>Agaricomycetidae</taxon>
        <taxon>Agaricales</taxon>
        <taxon>Marasmiineae</taxon>
        <taxon>Mycenaceae</taxon>
        <taxon>Mycena</taxon>
    </lineage>
</organism>
<accession>A0AAD7CLM5</accession>
<gene>
    <name evidence="1" type="ORF">B0H17DRAFT_1101730</name>
</gene>
<dbReference type="Proteomes" id="UP001221757">
    <property type="component" value="Unassembled WGS sequence"/>
</dbReference>
<sequence>MILPKLTALATLRLTHIIGSDLYAAPPPSRVQSSQTARARTAASSARRFWSTSASRLHLLVSAVGTGEDQHYG</sequence>
<keyword evidence="2" id="KW-1185">Reference proteome</keyword>
<dbReference type="AlphaFoldDB" id="A0AAD7CLM5"/>
<proteinExistence type="predicted"/>
<dbReference type="EMBL" id="JARKIE010000353">
    <property type="protein sequence ID" value="KAJ7651922.1"/>
    <property type="molecule type" value="Genomic_DNA"/>
</dbReference>
<reference evidence="1" key="1">
    <citation type="submission" date="2023-03" db="EMBL/GenBank/DDBJ databases">
        <title>Massive genome expansion in bonnet fungi (Mycena s.s.) driven by repeated elements and novel gene families across ecological guilds.</title>
        <authorList>
            <consortium name="Lawrence Berkeley National Laboratory"/>
            <person name="Harder C.B."/>
            <person name="Miyauchi S."/>
            <person name="Viragh M."/>
            <person name="Kuo A."/>
            <person name="Thoen E."/>
            <person name="Andreopoulos B."/>
            <person name="Lu D."/>
            <person name="Skrede I."/>
            <person name="Drula E."/>
            <person name="Henrissat B."/>
            <person name="Morin E."/>
            <person name="Kohler A."/>
            <person name="Barry K."/>
            <person name="LaButti K."/>
            <person name="Morin E."/>
            <person name="Salamov A."/>
            <person name="Lipzen A."/>
            <person name="Mereny Z."/>
            <person name="Hegedus B."/>
            <person name="Baldrian P."/>
            <person name="Stursova M."/>
            <person name="Weitz H."/>
            <person name="Taylor A."/>
            <person name="Grigoriev I.V."/>
            <person name="Nagy L.G."/>
            <person name="Martin F."/>
            <person name="Kauserud H."/>
        </authorList>
    </citation>
    <scope>NUCLEOTIDE SEQUENCE</scope>
    <source>
        <strain evidence="1">CBHHK067</strain>
    </source>
</reference>
<protein>
    <submittedName>
        <fullName evidence="1">Uncharacterized protein</fullName>
    </submittedName>
</protein>